<gene>
    <name evidence="1" type="ORF">Vadar_021068</name>
</gene>
<name>A0ACB7YNA7_9ERIC</name>
<protein>
    <submittedName>
        <fullName evidence="1">Uncharacterized protein</fullName>
    </submittedName>
</protein>
<dbReference type="EMBL" id="CM037161">
    <property type="protein sequence ID" value="KAH7855086.1"/>
    <property type="molecule type" value="Genomic_DNA"/>
</dbReference>
<accession>A0ACB7YNA7</accession>
<keyword evidence="2" id="KW-1185">Reference proteome</keyword>
<evidence type="ECO:0000313" key="2">
    <source>
        <dbReference type="Proteomes" id="UP000828048"/>
    </source>
</evidence>
<comment type="caution">
    <text evidence="1">The sequence shown here is derived from an EMBL/GenBank/DDBJ whole genome shotgun (WGS) entry which is preliminary data.</text>
</comment>
<organism evidence="1 2">
    <name type="scientific">Vaccinium darrowii</name>
    <dbReference type="NCBI Taxonomy" id="229202"/>
    <lineage>
        <taxon>Eukaryota</taxon>
        <taxon>Viridiplantae</taxon>
        <taxon>Streptophyta</taxon>
        <taxon>Embryophyta</taxon>
        <taxon>Tracheophyta</taxon>
        <taxon>Spermatophyta</taxon>
        <taxon>Magnoliopsida</taxon>
        <taxon>eudicotyledons</taxon>
        <taxon>Gunneridae</taxon>
        <taxon>Pentapetalae</taxon>
        <taxon>asterids</taxon>
        <taxon>Ericales</taxon>
        <taxon>Ericaceae</taxon>
        <taxon>Vaccinioideae</taxon>
        <taxon>Vaccinieae</taxon>
        <taxon>Vaccinium</taxon>
    </lineage>
</organism>
<evidence type="ECO:0000313" key="1">
    <source>
        <dbReference type="EMBL" id="KAH7855086.1"/>
    </source>
</evidence>
<sequence>MKINQASRSSQEQQQQRRRLILFDPLGPPSSAHLHFIFIRQLNLHSRCPLAFKPAEDSPLSPRWHHLVGYQPQFALPRIRIYRPFRQALV</sequence>
<dbReference type="Proteomes" id="UP000828048">
    <property type="component" value="Chromosome 11"/>
</dbReference>
<reference evidence="1 2" key="1">
    <citation type="journal article" date="2021" name="Hortic Res">
        <title>High-quality reference genome and annotation aids understanding of berry development for evergreen blueberry (Vaccinium darrowii).</title>
        <authorList>
            <person name="Yu J."/>
            <person name="Hulse-Kemp A.M."/>
            <person name="Babiker E."/>
            <person name="Staton M."/>
        </authorList>
    </citation>
    <scope>NUCLEOTIDE SEQUENCE [LARGE SCALE GENOMIC DNA]</scope>
    <source>
        <strain evidence="2">cv. NJ 8807/NJ 8810</strain>
        <tissue evidence="1">Young leaf</tissue>
    </source>
</reference>
<proteinExistence type="predicted"/>